<dbReference type="AlphaFoldDB" id="A0A1H7A621"/>
<evidence type="ECO:0000313" key="3">
    <source>
        <dbReference type="EMBL" id="SEJ61133.1"/>
    </source>
</evidence>
<feature type="signal peptide" evidence="2">
    <location>
        <begin position="1"/>
        <end position="24"/>
    </location>
</feature>
<feature type="region of interest" description="Disordered" evidence="1">
    <location>
        <begin position="282"/>
        <end position="322"/>
    </location>
</feature>
<keyword evidence="2" id="KW-0732">Signal</keyword>
<feature type="chain" id="PRO_5011525243" evidence="2">
    <location>
        <begin position="25"/>
        <end position="322"/>
    </location>
</feature>
<organism evidence="3 4">
    <name type="scientific">Azotobacter beijerinckii</name>
    <dbReference type="NCBI Taxonomy" id="170623"/>
    <lineage>
        <taxon>Bacteria</taxon>
        <taxon>Pseudomonadati</taxon>
        <taxon>Pseudomonadota</taxon>
        <taxon>Gammaproteobacteria</taxon>
        <taxon>Pseudomonadales</taxon>
        <taxon>Pseudomonadaceae</taxon>
        <taxon>Azotobacter</taxon>
    </lineage>
</organism>
<evidence type="ECO:0000313" key="4">
    <source>
        <dbReference type="Proteomes" id="UP000199250"/>
    </source>
</evidence>
<accession>A0A1H7A621</accession>
<evidence type="ECO:0000256" key="2">
    <source>
        <dbReference type="SAM" id="SignalP"/>
    </source>
</evidence>
<dbReference type="EMBL" id="FNYQ01000157">
    <property type="protein sequence ID" value="SEJ61133.1"/>
    <property type="molecule type" value="Genomic_DNA"/>
</dbReference>
<evidence type="ECO:0000256" key="1">
    <source>
        <dbReference type="SAM" id="MobiDB-lite"/>
    </source>
</evidence>
<reference evidence="3 4" key="1">
    <citation type="submission" date="2016-10" db="EMBL/GenBank/DDBJ databases">
        <authorList>
            <person name="de Groot N.N."/>
        </authorList>
    </citation>
    <scope>NUCLEOTIDE SEQUENCE [LARGE SCALE GENOMIC DNA]</scope>
    <source>
        <strain evidence="3 4">DSM 373</strain>
    </source>
</reference>
<gene>
    <name evidence="3" type="ORF">SAMN04244572_04648</name>
</gene>
<proteinExistence type="predicted"/>
<sequence>MLRRFSKTATAVMLGLTASNGVQAALFNVDLGPYTPANAGFAAWYQDTHGRVLDLCLSKALSSRAQVTPGAPAYMCSLLPEPGVFDDTLDIVFPGNFPSEAFWFTADAFIQQGGVNLSYGAALEAAFNVEQPVDGDQISFARIRIRVDLTTPGSYTITHPYGVEVVAVTAADIGTNGVGAINLTRDIGIGAPGFYTGALGGDIGPFLRSLNGPYTETNPATGASERFVGDPNLAEAVTGSPFDTNYVRIQGPNGTDLRTELFAVSGKLSTVQLSTPLIVERSTYSRSTDENGAPVQSQDCSSRPRHHPAALTLWTAPPAPSR</sequence>
<dbReference type="Proteomes" id="UP000199250">
    <property type="component" value="Unassembled WGS sequence"/>
</dbReference>
<name>A0A1H7A621_9GAMM</name>
<protein>
    <submittedName>
        <fullName evidence="3">Uncharacterized protein</fullName>
    </submittedName>
</protein>